<name>A0A317ZLI0_9MICO</name>
<evidence type="ECO:0000313" key="1">
    <source>
        <dbReference type="EMBL" id="PXA67360.1"/>
    </source>
</evidence>
<dbReference type="RefSeq" id="WP_110127044.1">
    <property type="nucleotide sequence ID" value="NZ_QHLY01000012.1"/>
</dbReference>
<evidence type="ECO:0000313" key="2">
    <source>
        <dbReference type="Proteomes" id="UP000246722"/>
    </source>
</evidence>
<gene>
    <name evidence="1" type="ORF">CTB96_11495</name>
</gene>
<dbReference type="OrthoDB" id="3194910at2"/>
<organism evidence="1 2">
    <name type="scientific">Cryobacterium arcticum</name>
    <dbReference type="NCBI Taxonomy" id="670052"/>
    <lineage>
        <taxon>Bacteria</taxon>
        <taxon>Bacillati</taxon>
        <taxon>Actinomycetota</taxon>
        <taxon>Actinomycetes</taxon>
        <taxon>Micrococcales</taxon>
        <taxon>Microbacteriaceae</taxon>
        <taxon>Cryobacterium</taxon>
    </lineage>
</organism>
<dbReference type="PANTHER" id="PTHR35145:SF1">
    <property type="entry name" value="CYTOPLASMIC PROTEIN"/>
    <property type="match status" value="1"/>
</dbReference>
<dbReference type="Gene3D" id="3.90.1150.30">
    <property type="match status" value="1"/>
</dbReference>
<dbReference type="InterPro" id="IPR007351">
    <property type="entry name" value="YjbR"/>
</dbReference>
<dbReference type="Pfam" id="PF04237">
    <property type="entry name" value="YjbR"/>
    <property type="match status" value="1"/>
</dbReference>
<dbReference type="EMBL" id="QHLY01000012">
    <property type="protein sequence ID" value="PXA67360.1"/>
    <property type="molecule type" value="Genomic_DNA"/>
</dbReference>
<dbReference type="InterPro" id="IPR058532">
    <property type="entry name" value="YjbR/MT2646/Rv2570-like"/>
</dbReference>
<proteinExistence type="predicted"/>
<sequence>MTDRLPDVGAAESLTEPLTAVALTEFLLGLNGAEETYPFGPEARVFKVHGKVFAIDNTPVHRGLSEPTVSITVKALPENVPRLIRSVAGIDPGYHMAKKHWVTVRLNGTVPGGHVQELIAESHAIVVASLPKRVRLGLEG</sequence>
<evidence type="ECO:0008006" key="3">
    <source>
        <dbReference type="Google" id="ProtNLM"/>
    </source>
</evidence>
<dbReference type="Proteomes" id="UP000246722">
    <property type="component" value="Unassembled WGS sequence"/>
</dbReference>
<dbReference type="InterPro" id="IPR038056">
    <property type="entry name" value="YjbR-like_sf"/>
</dbReference>
<dbReference type="PANTHER" id="PTHR35145">
    <property type="entry name" value="CYTOPLASMIC PROTEIN-RELATED"/>
    <property type="match status" value="1"/>
</dbReference>
<reference evidence="1 2" key="1">
    <citation type="submission" date="2018-05" db="EMBL/GenBank/DDBJ databases">
        <title>Genetic diversity of glacier-inhabiting Cryobacterium bacteria in China and description of Cryobacterium mengkeensis sp. nov. and Arthrobacter glacialis sp. nov.</title>
        <authorList>
            <person name="Liu Q."/>
            <person name="Xin Y.-H."/>
        </authorList>
    </citation>
    <scope>NUCLEOTIDE SEQUENCE [LARGE SCALE GENOMIC DNA]</scope>
    <source>
        <strain evidence="1 2">SK-1</strain>
    </source>
</reference>
<comment type="caution">
    <text evidence="1">The sequence shown here is derived from an EMBL/GenBank/DDBJ whole genome shotgun (WGS) entry which is preliminary data.</text>
</comment>
<protein>
    <recommendedName>
        <fullName evidence="3">MmcQ-like protein</fullName>
    </recommendedName>
</protein>
<accession>A0A317ZLI0</accession>
<keyword evidence="2" id="KW-1185">Reference proteome</keyword>
<dbReference type="AlphaFoldDB" id="A0A317ZLI0"/>
<dbReference type="SUPFAM" id="SSF142906">
    <property type="entry name" value="YjbR-like"/>
    <property type="match status" value="1"/>
</dbReference>